<dbReference type="Pfam" id="PF03515">
    <property type="entry name" value="Cloacin"/>
    <property type="match status" value="1"/>
</dbReference>
<dbReference type="InterPro" id="IPR016128">
    <property type="entry name" value="Pyosin/cloacin_T_dom"/>
</dbReference>
<dbReference type="Pfam" id="PF06958">
    <property type="entry name" value="Pyocin_S"/>
    <property type="match status" value="1"/>
</dbReference>
<evidence type="ECO:0000313" key="12">
    <source>
        <dbReference type="Proteomes" id="UP000069914"/>
    </source>
</evidence>
<feature type="compositionally biased region" description="Gly residues" evidence="9">
    <location>
        <begin position="12"/>
        <end position="29"/>
    </location>
</feature>
<evidence type="ECO:0000256" key="5">
    <source>
        <dbReference type="ARBA" id="ARBA00022801"/>
    </source>
</evidence>
<dbReference type="EMBL" id="CP011975">
    <property type="protein sequence ID" value="AKP33844.1"/>
    <property type="molecule type" value="Genomic_DNA"/>
</dbReference>
<dbReference type="SUPFAM" id="SSF54060">
    <property type="entry name" value="His-Me finger endonucleases"/>
    <property type="match status" value="1"/>
</dbReference>
<dbReference type="InterPro" id="IPR003615">
    <property type="entry name" value="HNH_nuc"/>
</dbReference>
<organism evidence="11 12">
    <name type="scientific">Yersinia aleksiciae</name>
    <dbReference type="NCBI Taxonomy" id="263819"/>
    <lineage>
        <taxon>Bacteria</taxon>
        <taxon>Pseudomonadati</taxon>
        <taxon>Pseudomonadota</taxon>
        <taxon>Gammaproteobacteria</taxon>
        <taxon>Enterobacterales</taxon>
        <taxon>Yersiniaceae</taxon>
        <taxon>Yersinia</taxon>
    </lineage>
</organism>
<dbReference type="Gene3D" id="3.90.540.10">
    <property type="entry name" value="Colicin/pyocin, DNase domain"/>
    <property type="match status" value="1"/>
</dbReference>
<dbReference type="RefSeq" id="WP_048618807.1">
    <property type="nucleotide sequence ID" value="NZ_CABMLM010000013.1"/>
</dbReference>
<dbReference type="InterPro" id="IPR037146">
    <property type="entry name" value="Colicin/pyocin_DNase_dom_sf"/>
</dbReference>
<feature type="domain" description="HNH nuclease" evidence="10">
    <location>
        <begin position="833"/>
        <end position="886"/>
    </location>
</feature>
<evidence type="ECO:0000256" key="4">
    <source>
        <dbReference type="ARBA" id="ARBA00022759"/>
    </source>
</evidence>
<dbReference type="Proteomes" id="UP000069914">
    <property type="component" value="Chromosome"/>
</dbReference>
<dbReference type="Pfam" id="PF21431">
    <property type="entry name" value="Col-Pyo_DNase"/>
    <property type="match status" value="1"/>
</dbReference>
<keyword evidence="12" id="KW-1185">Reference proteome</keyword>
<feature type="region of interest" description="Disordered" evidence="9">
    <location>
        <begin position="1"/>
        <end position="81"/>
    </location>
</feature>
<dbReference type="GeneID" id="61903512"/>
<dbReference type="InterPro" id="IPR036302">
    <property type="entry name" value="Pyosin/cloacin_T_dom_sf"/>
</dbReference>
<feature type="compositionally biased region" description="Basic residues" evidence="9">
    <location>
        <begin position="59"/>
        <end position="68"/>
    </location>
</feature>
<evidence type="ECO:0000256" key="1">
    <source>
        <dbReference type="ARBA" id="ARBA00006811"/>
    </source>
</evidence>
<feature type="compositionally biased region" description="Polar residues" evidence="9">
    <location>
        <begin position="71"/>
        <end position="81"/>
    </location>
</feature>
<evidence type="ECO:0000256" key="7">
    <source>
        <dbReference type="ARBA" id="ARBA00023048"/>
    </source>
</evidence>
<keyword evidence="3" id="KW-0540">Nuclease</keyword>
<evidence type="ECO:0000256" key="6">
    <source>
        <dbReference type="ARBA" id="ARBA00023022"/>
    </source>
</evidence>
<dbReference type="CDD" id="cd00085">
    <property type="entry name" value="HNHc"/>
    <property type="match status" value="1"/>
</dbReference>
<feature type="compositionally biased region" description="Low complexity" evidence="9">
    <location>
        <begin position="30"/>
        <end position="43"/>
    </location>
</feature>
<proteinExistence type="inferred from homology"/>
<keyword evidence="7" id="KW-0078">Bacteriocin</keyword>
<feature type="compositionally biased region" description="Polar residues" evidence="9">
    <location>
        <begin position="1"/>
        <end position="10"/>
    </location>
</feature>
<evidence type="ECO:0000256" key="3">
    <source>
        <dbReference type="ARBA" id="ARBA00022722"/>
    </source>
</evidence>
<comment type="similarity">
    <text evidence="1">Belongs to the colicin/pyosin nuclease family.</text>
</comment>
<keyword evidence="6" id="KW-0044">Antibiotic</keyword>
<gene>
    <name evidence="11" type="ORF">ACZ76_09970</name>
</gene>
<keyword evidence="8" id="KW-0175">Coiled coil</keyword>
<dbReference type="SMART" id="SM00507">
    <property type="entry name" value="HNHc"/>
    <property type="match status" value="1"/>
</dbReference>
<sequence>MGEGHSNVTGHGSRGPTGGIKGGPTGSGSGNSNRGSGWGTSNTPYGKLHHYSPSQFGHNNRRGNRGGNRHSQSGSQTPSLTQRPDMQAYMAVGGVPAVVTLIDGSWGITLSRLSVVATFIETNLVSIGKWAARTSPIGVVVMGMMPSSIAPDPPMEHYFTTPVLPADRVTDIPKETLKTLDDVVVNVQLNDVMEEGVQQVVLIKNPTVTQRVPVVRAVPTATPNVYTAPVPGVTPVHINVVDSAEPGHQTHPVVAGKPTVTPIENAPVKSVTVSVGRHTRDAIIVFPDGTNIEPLYISMIRIISHHELREEARNAYNIARGEREAVESSLVQGPFNSVTEELGRKRTLVDKQVAEVAAHILLLEKNLILLNQEVAKVQQRLAFVLSPENRRTFKYVPEMRRLKATALIQQGEVNTLNQGIAELGAKQAALLALQQRVENERLAAEAAERQRIENARLAAEAAERQRVENARLAAEAAERQRVENARLAAEAAERQRVENERLAVETAKVQAERQEVIRQNTYSLPAHPAGSAYPPSFAVAGMGTLALGQEVMQGLAASLRMALVKLSAVATFSVAGPLAVTVAAAFYPVKVGEGSDQPPGWDRPLLAGSIPLSNMGLAPETGSAKQDDIELPVRMLITDTDGLMEVHAVKTGMEGVPAKVKVVAAQYDADKNSYTFTTDNQPPRTFTFTPTAPPGTDLSPALPQPASAPAAPLHTGETVIRHTVIHTVFPQPALEEQDFHDYIIWFPADSGLEPVYVYFKNPRYEPGTVTGRGQPVSGIWLAGAGKDSGVPIPAHIADQLRGRRFSTFDKFREAFWLAVGHDPELSGQFSPLNQNRMKKGYAPYPVPIEQIVGREKFELHHFIPIKDGGAVYDADNLRVVTPKNHINIHSKNGGKS</sequence>
<accession>A0ABN4H6P3</accession>
<keyword evidence="2" id="KW-0929">Antimicrobial</keyword>
<reference evidence="11 12" key="1">
    <citation type="journal article" date="2015" name="Genome Announc.">
        <title>De Novo Genome Sequence of Yersinia aleksiciae Y159T.</title>
        <authorList>
            <person name="Sprague L.D."/>
            <person name="Neubauer H."/>
        </authorList>
    </citation>
    <scope>NUCLEOTIDE SEQUENCE [LARGE SCALE GENOMIC DNA]</scope>
    <source>
        <strain evidence="11 12">159</strain>
    </source>
</reference>
<evidence type="ECO:0000256" key="8">
    <source>
        <dbReference type="SAM" id="Coils"/>
    </source>
</evidence>
<keyword evidence="4" id="KW-0255">Endonuclease</keyword>
<protein>
    <submittedName>
        <fullName evidence="11">Colicin transporter</fullName>
    </submittedName>
</protein>
<evidence type="ECO:0000256" key="9">
    <source>
        <dbReference type="SAM" id="MobiDB-lite"/>
    </source>
</evidence>
<keyword evidence="5" id="KW-0378">Hydrolase</keyword>
<name>A0ABN4H6P3_YERAE</name>
<evidence type="ECO:0000259" key="10">
    <source>
        <dbReference type="SMART" id="SM00507"/>
    </source>
</evidence>
<dbReference type="SUPFAM" id="SSF69369">
    <property type="entry name" value="Cloacin translocation domain"/>
    <property type="match status" value="2"/>
</dbReference>
<dbReference type="InterPro" id="IPR044925">
    <property type="entry name" value="His-Me_finger_sf"/>
</dbReference>
<evidence type="ECO:0000313" key="11">
    <source>
        <dbReference type="EMBL" id="AKP33844.1"/>
    </source>
</evidence>
<dbReference type="InterPro" id="IPR003060">
    <property type="entry name" value="Pyocin_killer"/>
</dbReference>
<dbReference type="PRINTS" id="PR01300">
    <property type="entry name" value="PYOCINKILLER"/>
</dbReference>
<evidence type="ECO:0000256" key="2">
    <source>
        <dbReference type="ARBA" id="ARBA00022529"/>
    </source>
</evidence>
<feature type="coiled-coil region" evidence="8">
    <location>
        <begin position="430"/>
        <end position="514"/>
    </location>
</feature>